<dbReference type="SMART" id="SM00382">
    <property type="entry name" value="AAA"/>
    <property type="match status" value="1"/>
</dbReference>
<dbReference type="AlphaFoldDB" id="A0A955L5H9"/>
<dbReference type="InterPro" id="IPR017911">
    <property type="entry name" value="MacB-like_ATP-bd"/>
</dbReference>
<reference evidence="5" key="2">
    <citation type="journal article" date="2021" name="Microbiome">
        <title>Successional dynamics and alternative stable states in a saline activated sludge microbial community over 9 years.</title>
        <authorList>
            <person name="Wang Y."/>
            <person name="Ye J."/>
            <person name="Ju F."/>
            <person name="Liu L."/>
            <person name="Boyd J.A."/>
            <person name="Deng Y."/>
            <person name="Parks D.H."/>
            <person name="Jiang X."/>
            <person name="Yin X."/>
            <person name="Woodcroft B.J."/>
            <person name="Tyson G.W."/>
            <person name="Hugenholtz P."/>
            <person name="Polz M.F."/>
            <person name="Zhang T."/>
        </authorList>
    </citation>
    <scope>NUCLEOTIDE SEQUENCE</scope>
    <source>
        <strain evidence="5">HKST-UBA14</strain>
    </source>
</reference>
<dbReference type="PROSITE" id="PS00211">
    <property type="entry name" value="ABC_TRANSPORTER_1"/>
    <property type="match status" value="1"/>
</dbReference>
<dbReference type="Proteomes" id="UP000783287">
    <property type="component" value="Unassembled WGS sequence"/>
</dbReference>
<accession>A0A955L5H9</accession>
<organism evidence="5 6">
    <name type="scientific">Candidatus Dojkabacteria bacterium</name>
    <dbReference type="NCBI Taxonomy" id="2099670"/>
    <lineage>
        <taxon>Bacteria</taxon>
        <taxon>Candidatus Dojkabacteria</taxon>
    </lineage>
</organism>
<keyword evidence="1" id="KW-0813">Transport</keyword>
<evidence type="ECO:0000313" key="6">
    <source>
        <dbReference type="Proteomes" id="UP000783287"/>
    </source>
</evidence>
<dbReference type="GO" id="GO:0005524">
    <property type="term" value="F:ATP binding"/>
    <property type="evidence" value="ECO:0007669"/>
    <property type="project" value="UniProtKB-KW"/>
</dbReference>
<proteinExistence type="predicted"/>
<dbReference type="PROSITE" id="PS50893">
    <property type="entry name" value="ABC_TRANSPORTER_2"/>
    <property type="match status" value="1"/>
</dbReference>
<evidence type="ECO:0000313" key="5">
    <source>
        <dbReference type="EMBL" id="MCA9383018.1"/>
    </source>
</evidence>
<dbReference type="Gene3D" id="3.40.50.300">
    <property type="entry name" value="P-loop containing nucleotide triphosphate hydrolases"/>
    <property type="match status" value="1"/>
</dbReference>
<dbReference type="InterPro" id="IPR017871">
    <property type="entry name" value="ABC_transporter-like_CS"/>
</dbReference>
<dbReference type="PANTHER" id="PTHR24220">
    <property type="entry name" value="IMPORT ATP-BINDING PROTEIN"/>
    <property type="match status" value="1"/>
</dbReference>
<dbReference type="InterPro" id="IPR015854">
    <property type="entry name" value="ABC_transpr_LolD-like"/>
</dbReference>
<keyword evidence="2" id="KW-0547">Nucleotide-binding</keyword>
<dbReference type="GO" id="GO:0005886">
    <property type="term" value="C:plasma membrane"/>
    <property type="evidence" value="ECO:0007669"/>
    <property type="project" value="TreeGrafter"/>
</dbReference>
<gene>
    <name evidence="5" type="ORF">KC909_01510</name>
</gene>
<dbReference type="EMBL" id="JAGQLK010000020">
    <property type="protein sequence ID" value="MCA9383018.1"/>
    <property type="molecule type" value="Genomic_DNA"/>
</dbReference>
<feature type="domain" description="ABC transporter" evidence="4">
    <location>
        <begin position="2"/>
        <end position="219"/>
    </location>
</feature>
<comment type="caution">
    <text evidence="5">The sequence shown here is derived from an EMBL/GenBank/DDBJ whole genome shotgun (WGS) entry which is preliminary data.</text>
</comment>
<dbReference type="FunFam" id="3.40.50.300:FF:000032">
    <property type="entry name" value="Export ABC transporter ATP-binding protein"/>
    <property type="match status" value="1"/>
</dbReference>
<dbReference type="GO" id="GO:0022857">
    <property type="term" value="F:transmembrane transporter activity"/>
    <property type="evidence" value="ECO:0007669"/>
    <property type="project" value="TreeGrafter"/>
</dbReference>
<dbReference type="CDD" id="cd03255">
    <property type="entry name" value="ABC_MJ0796_LolCDE_FtsE"/>
    <property type="match status" value="1"/>
</dbReference>
<dbReference type="GO" id="GO:0016887">
    <property type="term" value="F:ATP hydrolysis activity"/>
    <property type="evidence" value="ECO:0007669"/>
    <property type="project" value="InterPro"/>
</dbReference>
<evidence type="ECO:0000256" key="2">
    <source>
        <dbReference type="ARBA" id="ARBA00022741"/>
    </source>
</evidence>
<dbReference type="InterPro" id="IPR003593">
    <property type="entry name" value="AAA+_ATPase"/>
</dbReference>
<protein>
    <submittedName>
        <fullName evidence="5">ABC transporter ATP-binding protein</fullName>
    </submittedName>
</protein>
<dbReference type="Pfam" id="PF00005">
    <property type="entry name" value="ABC_tran"/>
    <property type="match status" value="1"/>
</dbReference>
<dbReference type="SUPFAM" id="SSF52540">
    <property type="entry name" value="P-loop containing nucleoside triphosphate hydrolases"/>
    <property type="match status" value="1"/>
</dbReference>
<dbReference type="PANTHER" id="PTHR24220:SF86">
    <property type="entry name" value="ABC TRANSPORTER ABCH.1"/>
    <property type="match status" value="1"/>
</dbReference>
<evidence type="ECO:0000259" key="4">
    <source>
        <dbReference type="PROSITE" id="PS50893"/>
    </source>
</evidence>
<name>A0A955L5H9_9BACT</name>
<evidence type="ECO:0000256" key="1">
    <source>
        <dbReference type="ARBA" id="ARBA00022448"/>
    </source>
</evidence>
<dbReference type="GO" id="GO:0098796">
    <property type="term" value="C:membrane protein complex"/>
    <property type="evidence" value="ECO:0007669"/>
    <property type="project" value="UniProtKB-ARBA"/>
</dbReference>
<evidence type="ECO:0000256" key="3">
    <source>
        <dbReference type="ARBA" id="ARBA00022840"/>
    </source>
</evidence>
<sequence>MLKIEKLKKEYKLGKSNIVTALAGVSFEMGEGDIVALVGPSGSGKSTMLSILGGLDRDFEGEVIVDNKDIREYESNFYRRYIVGTIFQQFYLNPSLTVAENILLPTIFSGKHSNKDTHERLEYLLDKVGLNDRREHRPKELSGGQAQRVAIARALISSPRIVLADEPTGNLDSKTGNEIVELLFKLNEQEQTTMVIVTHDLELIDKVPDKLFLKDGKFINKK</sequence>
<dbReference type="InterPro" id="IPR027417">
    <property type="entry name" value="P-loop_NTPase"/>
</dbReference>
<reference evidence="5" key="1">
    <citation type="submission" date="2020-04" db="EMBL/GenBank/DDBJ databases">
        <authorList>
            <person name="Zhang T."/>
        </authorList>
    </citation>
    <scope>NUCLEOTIDE SEQUENCE</scope>
    <source>
        <strain evidence="5">HKST-UBA14</strain>
    </source>
</reference>
<dbReference type="InterPro" id="IPR003439">
    <property type="entry name" value="ABC_transporter-like_ATP-bd"/>
</dbReference>
<keyword evidence="3 5" id="KW-0067">ATP-binding</keyword>